<organism evidence="9 10">
    <name type="scientific">Treponema pedis</name>
    <dbReference type="NCBI Taxonomy" id="409322"/>
    <lineage>
        <taxon>Bacteria</taxon>
        <taxon>Pseudomonadati</taxon>
        <taxon>Spirochaetota</taxon>
        <taxon>Spirochaetia</taxon>
        <taxon>Spirochaetales</taxon>
        <taxon>Treponemataceae</taxon>
        <taxon>Treponema</taxon>
    </lineage>
</organism>
<dbReference type="PANTHER" id="PTHR42881">
    <property type="entry name" value="PROLYL ENDOPEPTIDASE"/>
    <property type="match status" value="1"/>
</dbReference>
<dbReference type="InterPro" id="IPR002470">
    <property type="entry name" value="Peptidase_S9A"/>
</dbReference>
<evidence type="ECO:0000256" key="5">
    <source>
        <dbReference type="ARBA" id="ARBA00022801"/>
    </source>
</evidence>
<dbReference type="InterPro" id="IPR051167">
    <property type="entry name" value="Prolyl_oligopep/macrocyclase"/>
</dbReference>
<gene>
    <name evidence="9" type="ORF">IFE08_13700</name>
</gene>
<proteinExistence type="inferred from homology"/>
<dbReference type="PANTHER" id="PTHR42881:SF2">
    <property type="entry name" value="PROLYL ENDOPEPTIDASE"/>
    <property type="match status" value="1"/>
</dbReference>
<dbReference type="GO" id="GO:0005829">
    <property type="term" value="C:cytosol"/>
    <property type="evidence" value="ECO:0007669"/>
    <property type="project" value="TreeGrafter"/>
</dbReference>
<sequence>MEDKKQIVYDDYFGIKVADPYRWLEDDNAPEVKEWVKRENKKTEEFLSKIPFRNKIKKRVEEVWDYEKRSGLFKAGNYFYFFRTEGLQNQSVMYRQKNSEKAEENPELFFDPNTLSNDGTIALKNLRFSKDGKYMAYSVSGSGSDWEEIFVFDAEKKALTEDNIKWIKFSDIAWYKDGFFYSCYDAVGEGKALTEKNEFQKIKYHKLGTPETEDKLIFNDTEHPLRSFTASTSEDENTLFIYANEAGSEGFLVFIADLQKGLPQSKDCFVQYNKDFKNTVYPIETDGGYLFLMTNKDAPFYKLVKTPLANPSETNIEDVIPEKKCLLSSCTICGGKILTVYIKDVQDTVYIYGIDGKNEKRVALPENGSITFSGARKSENFLFFAYTSYITPNKIIKYDIEKNELKDFFTPAVDFDDKKYKCEQVFFASKDGTKIPMHIVYKSDIKLDGNNPTIMYGYGGFAISLTPMFSAARIAFLEAGGIYACVNLRGGLEYGEKWHEAGKKKNKQNVFDDFISGGEYLIKNKYTSPEKLAIQGGSNGGLLIGAVTNQRPDLFAVAIPQVGVLDMLRYQHFTIGWAWVDEYGSSEDSKEMFEYLYAYSPLHNIKPEIKYPSILITTGDHDDRVVPAHSFKYAQALHDTYKGKNPVLIRITEKAGHGAGKPTAKIIEETADIFSFVFYQTGTDIKG</sequence>
<dbReference type="FunFam" id="3.40.50.1820:FF:000005">
    <property type="entry name" value="Prolyl endopeptidase"/>
    <property type="match status" value="1"/>
</dbReference>
<dbReference type="SUPFAM" id="SSF53474">
    <property type="entry name" value="alpha/beta-Hydrolases"/>
    <property type="match status" value="1"/>
</dbReference>
<evidence type="ECO:0000313" key="9">
    <source>
        <dbReference type="EMBL" id="QOW60814.1"/>
    </source>
</evidence>
<evidence type="ECO:0000256" key="3">
    <source>
        <dbReference type="ARBA" id="ARBA00011897"/>
    </source>
</evidence>
<dbReference type="PRINTS" id="PR00862">
    <property type="entry name" value="PROLIGOPTASE"/>
</dbReference>
<dbReference type="Pfam" id="PF00326">
    <property type="entry name" value="Peptidase_S9"/>
    <property type="match status" value="1"/>
</dbReference>
<dbReference type="GO" id="GO:0006508">
    <property type="term" value="P:proteolysis"/>
    <property type="evidence" value="ECO:0007669"/>
    <property type="project" value="UniProtKB-KW"/>
</dbReference>
<evidence type="ECO:0000256" key="6">
    <source>
        <dbReference type="ARBA" id="ARBA00022825"/>
    </source>
</evidence>
<dbReference type="InterPro" id="IPR023302">
    <property type="entry name" value="Pept_S9A_N"/>
</dbReference>
<keyword evidence="4" id="KW-0645">Protease</keyword>
<comment type="catalytic activity">
    <reaction evidence="1">
        <text>Hydrolysis of Pro-|-Xaa &gt;&gt; Ala-|-Xaa in oligopeptides.</text>
        <dbReference type="EC" id="3.4.21.26"/>
    </reaction>
</comment>
<name>A0A7S7AWK9_9SPIR</name>
<protein>
    <recommendedName>
        <fullName evidence="3">prolyl oligopeptidase</fullName>
        <ecNumber evidence="3">3.4.21.26</ecNumber>
    </recommendedName>
</protein>
<dbReference type="Pfam" id="PF02897">
    <property type="entry name" value="Peptidase_S9_N"/>
    <property type="match status" value="1"/>
</dbReference>
<evidence type="ECO:0000259" key="8">
    <source>
        <dbReference type="Pfam" id="PF02897"/>
    </source>
</evidence>
<dbReference type="GO" id="GO:0070012">
    <property type="term" value="F:oligopeptidase activity"/>
    <property type="evidence" value="ECO:0007669"/>
    <property type="project" value="TreeGrafter"/>
</dbReference>
<evidence type="ECO:0000313" key="10">
    <source>
        <dbReference type="Proteomes" id="UP000593915"/>
    </source>
</evidence>
<dbReference type="GO" id="GO:0004252">
    <property type="term" value="F:serine-type endopeptidase activity"/>
    <property type="evidence" value="ECO:0007669"/>
    <property type="project" value="UniProtKB-EC"/>
</dbReference>
<comment type="similarity">
    <text evidence="2">Belongs to the peptidase S9A family.</text>
</comment>
<dbReference type="AlphaFoldDB" id="A0A7S7AWK9"/>
<evidence type="ECO:0000256" key="4">
    <source>
        <dbReference type="ARBA" id="ARBA00022670"/>
    </source>
</evidence>
<reference evidence="9 10" key="1">
    <citation type="submission" date="2020-09" db="EMBL/GenBank/DDBJ databases">
        <title>Characterization of Treponema spp. from bovine digital dermatitis in Korea.</title>
        <authorList>
            <person name="Espiritu H.M."/>
            <person name="Cho Y.I."/>
            <person name="Mamuad L."/>
        </authorList>
    </citation>
    <scope>NUCLEOTIDE SEQUENCE [LARGE SCALE GENOMIC DNA]</scope>
    <source>
        <strain evidence="9 10">KS1</strain>
    </source>
</reference>
<feature type="domain" description="Peptidase S9 prolyl oligopeptidase catalytic" evidence="7">
    <location>
        <begin position="468"/>
        <end position="681"/>
    </location>
</feature>
<dbReference type="InterPro" id="IPR001375">
    <property type="entry name" value="Peptidase_S9_cat"/>
</dbReference>
<dbReference type="Gene3D" id="2.130.10.120">
    <property type="entry name" value="Prolyl oligopeptidase, N-terminal domain"/>
    <property type="match status" value="1"/>
</dbReference>
<keyword evidence="5" id="KW-0378">Hydrolase</keyword>
<evidence type="ECO:0000259" key="7">
    <source>
        <dbReference type="Pfam" id="PF00326"/>
    </source>
</evidence>
<evidence type="ECO:0000256" key="2">
    <source>
        <dbReference type="ARBA" id="ARBA00005228"/>
    </source>
</evidence>
<dbReference type="RefSeq" id="WP_024468919.1">
    <property type="nucleotide sequence ID" value="NZ_CP061839.1"/>
</dbReference>
<accession>A0A7S7AWK9</accession>
<evidence type="ECO:0000256" key="1">
    <source>
        <dbReference type="ARBA" id="ARBA00001070"/>
    </source>
</evidence>
<dbReference type="Gene3D" id="3.40.50.1820">
    <property type="entry name" value="alpha/beta hydrolase"/>
    <property type="match status" value="1"/>
</dbReference>
<keyword evidence="6" id="KW-0720">Serine protease</keyword>
<dbReference type="SUPFAM" id="SSF50993">
    <property type="entry name" value="Peptidase/esterase 'gauge' domain"/>
    <property type="match status" value="1"/>
</dbReference>
<dbReference type="InterPro" id="IPR029058">
    <property type="entry name" value="AB_hydrolase_fold"/>
</dbReference>
<dbReference type="Proteomes" id="UP000593915">
    <property type="component" value="Chromosome"/>
</dbReference>
<dbReference type="EC" id="3.4.21.26" evidence="3"/>
<feature type="domain" description="Peptidase S9A N-terminal" evidence="8">
    <location>
        <begin position="4"/>
        <end position="405"/>
    </location>
</feature>
<dbReference type="EMBL" id="CP061839">
    <property type="protein sequence ID" value="QOW60814.1"/>
    <property type="molecule type" value="Genomic_DNA"/>
</dbReference>